<dbReference type="Proteomes" id="UP000662314">
    <property type="component" value="Unassembled WGS sequence"/>
</dbReference>
<proteinExistence type="predicted"/>
<evidence type="ECO:0000313" key="3">
    <source>
        <dbReference type="Proteomes" id="UP000662314"/>
    </source>
</evidence>
<organism evidence="2 3">
    <name type="scientific">Dendronalium phyllosphericum CENA369</name>
    <dbReference type="NCBI Taxonomy" id="1725256"/>
    <lineage>
        <taxon>Bacteria</taxon>
        <taxon>Bacillati</taxon>
        <taxon>Cyanobacteriota</taxon>
        <taxon>Cyanophyceae</taxon>
        <taxon>Nostocales</taxon>
        <taxon>Nostocaceae</taxon>
        <taxon>Dendronalium</taxon>
        <taxon>Dendronalium phyllosphericum</taxon>
    </lineage>
</organism>
<dbReference type="AlphaFoldDB" id="A0A8J7HZR8"/>
<sequence>MSQQKELFDPDDDDEYDNQGNLDFYGECPNCADGQMFIDPDNIEELIAFCIECGYVIDLQETH</sequence>
<accession>A0A8J7HZR8</accession>
<keyword evidence="3" id="KW-1185">Reference proteome</keyword>
<name>A0A8J7HZR8_9NOST</name>
<comment type="caution">
    <text evidence="2">The sequence shown here is derived from an EMBL/GenBank/DDBJ whole genome shotgun (WGS) entry which is preliminary data.</text>
</comment>
<dbReference type="EMBL" id="JAECZA010000030">
    <property type="protein sequence ID" value="MBH8573315.1"/>
    <property type="molecule type" value="Genomic_DNA"/>
</dbReference>
<evidence type="ECO:0000313" key="2">
    <source>
        <dbReference type="EMBL" id="MBH8573315.1"/>
    </source>
</evidence>
<dbReference type="RefSeq" id="WP_214432136.1">
    <property type="nucleotide sequence ID" value="NZ_CAWPUQ010000134.1"/>
</dbReference>
<protein>
    <submittedName>
        <fullName evidence="2">Uncharacterized protein</fullName>
    </submittedName>
</protein>
<feature type="region of interest" description="Disordered" evidence="1">
    <location>
        <begin position="1"/>
        <end position="20"/>
    </location>
</feature>
<reference evidence="2 3" key="1">
    <citation type="journal article" date="2021" name="Int. J. Syst. Evol. Microbiol.">
        <title>Amazonocrinis nigriterrae gen. nov., sp. nov., Atlanticothrix silvestris gen. nov., sp. nov. and Dendronalium phyllosphericum gen. nov., sp. nov., nostocacean cyanobacteria from Brazilian environments.</title>
        <authorList>
            <person name="Alvarenga D.O."/>
            <person name="Andreote A.P.D."/>
            <person name="Branco L.H.Z."/>
            <person name="Delbaje E."/>
            <person name="Cruz R.B."/>
            <person name="Varani A.M."/>
            <person name="Fiore M.F."/>
        </authorList>
    </citation>
    <scope>NUCLEOTIDE SEQUENCE [LARGE SCALE GENOMIC DNA]</scope>
    <source>
        <strain evidence="2 3">CENA369</strain>
    </source>
</reference>
<gene>
    <name evidence="2" type="ORF">I8752_09875</name>
</gene>
<evidence type="ECO:0000256" key="1">
    <source>
        <dbReference type="SAM" id="MobiDB-lite"/>
    </source>
</evidence>